<dbReference type="InterPro" id="IPR045595">
    <property type="entry name" value="SufBD_N"/>
</dbReference>
<dbReference type="SUPFAM" id="SSF101960">
    <property type="entry name" value="Stabilizer of iron transporter SufD"/>
    <property type="match status" value="1"/>
</dbReference>
<evidence type="ECO:0000313" key="5">
    <source>
        <dbReference type="Proteomes" id="UP000732399"/>
    </source>
</evidence>
<dbReference type="Pfam" id="PF01458">
    <property type="entry name" value="SUFBD_core"/>
    <property type="match status" value="1"/>
</dbReference>
<keyword evidence="5" id="KW-1185">Reference proteome</keyword>
<feature type="domain" description="SUF system FeS cluster assembly SufBD N-terminal" evidence="3">
    <location>
        <begin position="145"/>
        <end position="208"/>
    </location>
</feature>
<evidence type="ECO:0000256" key="1">
    <source>
        <dbReference type="ARBA" id="ARBA00043967"/>
    </source>
</evidence>
<gene>
    <name evidence="4" type="primary">sufB</name>
    <name evidence="4" type="ORF">HBH26_10155</name>
</gene>
<dbReference type="NCBIfam" id="TIGR01980">
    <property type="entry name" value="sufB"/>
    <property type="match status" value="1"/>
</dbReference>
<feature type="domain" description="SUF system FeS cluster assembly SufBD core" evidence="2">
    <location>
        <begin position="216"/>
        <end position="458"/>
    </location>
</feature>
<evidence type="ECO:0000259" key="3">
    <source>
        <dbReference type="Pfam" id="PF19295"/>
    </source>
</evidence>
<dbReference type="Proteomes" id="UP000732399">
    <property type="component" value="Unassembled WGS sequence"/>
</dbReference>
<comment type="caution">
    <text evidence="4">The sequence shown here is derived from an EMBL/GenBank/DDBJ whole genome shotgun (WGS) entry which is preliminary data.</text>
</comment>
<dbReference type="EMBL" id="JAAVJH010000005">
    <property type="protein sequence ID" value="NJR78949.1"/>
    <property type="molecule type" value="Genomic_DNA"/>
</dbReference>
<evidence type="ECO:0000259" key="2">
    <source>
        <dbReference type="Pfam" id="PF01458"/>
    </source>
</evidence>
<name>A0ABX1CLY5_9SPHN</name>
<dbReference type="InterPro" id="IPR000825">
    <property type="entry name" value="SUF_FeS_clus_asmbl_SufBD_core"/>
</dbReference>
<organism evidence="4 5">
    <name type="scientific">Sphingomonas corticis</name>
    <dbReference type="NCBI Taxonomy" id="2722791"/>
    <lineage>
        <taxon>Bacteria</taxon>
        <taxon>Pseudomonadati</taxon>
        <taxon>Pseudomonadota</taxon>
        <taxon>Alphaproteobacteria</taxon>
        <taxon>Sphingomonadales</taxon>
        <taxon>Sphingomonadaceae</taxon>
        <taxon>Sphingomonas</taxon>
    </lineage>
</organism>
<protein>
    <submittedName>
        <fullName evidence="4">Fe-S cluster assembly protein SufB</fullName>
    </submittedName>
</protein>
<dbReference type="InterPro" id="IPR037284">
    <property type="entry name" value="SUF_FeS_clus_asmbl_SufBD_sf"/>
</dbReference>
<sequence>MATKNAEAYEAVSKKYEWGFATDIEQDFAPKGLSEDTVRYISAKKGEPEWMLEWRLKAYRRWLTMDSPDWAKLSIPPIDYQDAYYYAEPRQKKTIASLDELDPEIRRTYEKLGIPIAEQEVLAGVEGARKVAVDAVFDSVSVATTFRAELKAAGVIFLSISEAIREYPDLVRKWLGKVVPQHDNYFATLNSAVFSDGTFVYVPKGVRCPMELSTYFRINAENTGQFERTLIVADEGAYVSYLEGCTAPMRDENQLHAAVVELVALDDAEIKYSTVQNWYPGDENGVGGIYNFVTKRALCQGRNSKVSWTQVETGSAVTWKYPSCVLAGENSVGEFYSVAVTNNRQQADTGTKMIHLGKGSRSTIVSKGISAGRSDNTYRGLVRVAPTAEGVRNFTQCDSLLLGDQCGAHTVPYIEVKNPSAQIEHEATTSKISEDQLFYAMSRGLDQEAAVALIVNGFAREVLQQLPMEFAVEAQKLLGISLEGSVG</sequence>
<dbReference type="InterPro" id="IPR055346">
    <property type="entry name" value="Fe-S_cluster_assembly_SufBD"/>
</dbReference>
<reference evidence="4 5" key="1">
    <citation type="submission" date="2020-03" db="EMBL/GenBank/DDBJ databases">
        <authorList>
            <person name="Wang L."/>
            <person name="He N."/>
            <person name="Li Y."/>
            <person name="Fang Y."/>
            <person name="Zhang F."/>
        </authorList>
    </citation>
    <scope>NUCLEOTIDE SEQUENCE [LARGE SCALE GENOMIC DNA]</scope>
    <source>
        <strain evidence="4 5">36D10-4-7</strain>
    </source>
</reference>
<dbReference type="InterPro" id="IPR010231">
    <property type="entry name" value="SUF_FeS_clus_asmbl_SufB"/>
</dbReference>
<accession>A0ABX1CLY5</accession>
<proteinExistence type="inferred from homology"/>
<dbReference type="Pfam" id="PF19295">
    <property type="entry name" value="SufBD_N"/>
    <property type="match status" value="1"/>
</dbReference>
<comment type="similarity">
    <text evidence="1">Belongs to the iron-sulfur cluster assembly SufBD family.</text>
</comment>
<dbReference type="PANTHER" id="PTHR30508">
    <property type="entry name" value="FES CLUSTER ASSEMBLY PROTEIN SUF"/>
    <property type="match status" value="1"/>
</dbReference>
<dbReference type="RefSeq" id="WP_168134479.1">
    <property type="nucleotide sequence ID" value="NZ_JAAVJH010000005.1"/>
</dbReference>
<evidence type="ECO:0000313" key="4">
    <source>
        <dbReference type="EMBL" id="NJR78949.1"/>
    </source>
</evidence>
<dbReference type="PANTHER" id="PTHR30508:SF1">
    <property type="entry name" value="UPF0051 PROTEIN ABCI8, CHLOROPLASTIC-RELATED"/>
    <property type="match status" value="1"/>
</dbReference>
<dbReference type="NCBIfam" id="NF008773">
    <property type="entry name" value="PRK11814.1"/>
    <property type="match status" value="1"/>
</dbReference>